<evidence type="ECO:0000313" key="2">
    <source>
        <dbReference type="Proteomes" id="UP000317624"/>
    </source>
</evidence>
<dbReference type="RefSeq" id="WP_144845743.1">
    <property type="nucleotide sequence ID" value="NZ_VMRJ01000002.1"/>
</dbReference>
<gene>
    <name evidence="1" type="ORF">FNT36_06730</name>
</gene>
<protein>
    <recommendedName>
        <fullName evidence="3">Antitoxin VbhA domain-containing protein</fullName>
    </recommendedName>
</protein>
<evidence type="ECO:0008006" key="3">
    <source>
        <dbReference type="Google" id="ProtNLM"/>
    </source>
</evidence>
<reference evidence="1 2" key="1">
    <citation type="submission" date="2019-07" db="EMBL/GenBank/DDBJ databases">
        <title>Hymenobacter sp. straun FUR1 Genome sequencing and assembly.</title>
        <authorList>
            <person name="Chhetri G."/>
        </authorList>
    </citation>
    <scope>NUCLEOTIDE SEQUENCE [LARGE SCALE GENOMIC DNA]</scope>
    <source>
        <strain evidence="1 2">Fur1</strain>
    </source>
</reference>
<dbReference type="Proteomes" id="UP000317624">
    <property type="component" value="Unassembled WGS sequence"/>
</dbReference>
<sequence>MKNEQAQRRIIAAALFPANSYSTVPSAYEQLLTDKYIDGSLTIYQSIELLEEYHRTNAAPTQRPHR</sequence>
<organism evidence="1 2">
    <name type="scientific">Hymenobacter setariae</name>
    <dbReference type="NCBI Taxonomy" id="2594794"/>
    <lineage>
        <taxon>Bacteria</taxon>
        <taxon>Pseudomonadati</taxon>
        <taxon>Bacteroidota</taxon>
        <taxon>Cytophagia</taxon>
        <taxon>Cytophagales</taxon>
        <taxon>Hymenobacteraceae</taxon>
        <taxon>Hymenobacter</taxon>
    </lineage>
</organism>
<keyword evidence="2" id="KW-1185">Reference proteome</keyword>
<proteinExistence type="predicted"/>
<comment type="caution">
    <text evidence="1">The sequence shown here is derived from an EMBL/GenBank/DDBJ whole genome shotgun (WGS) entry which is preliminary data.</text>
</comment>
<dbReference type="EMBL" id="VMRJ01000002">
    <property type="protein sequence ID" value="TVT41150.1"/>
    <property type="molecule type" value="Genomic_DNA"/>
</dbReference>
<name>A0A558BXA5_9BACT</name>
<dbReference type="AlphaFoldDB" id="A0A558BXA5"/>
<accession>A0A558BXA5</accession>
<evidence type="ECO:0000313" key="1">
    <source>
        <dbReference type="EMBL" id="TVT41150.1"/>
    </source>
</evidence>